<dbReference type="VEuPathDB" id="FungiDB:SMAC_09369"/>
<dbReference type="EMBL" id="NMPR01000086">
    <property type="protein sequence ID" value="KAA8631071.1"/>
    <property type="molecule type" value="Genomic_DNA"/>
</dbReference>
<accession>A0A8S8ZQV0</accession>
<protein>
    <submittedName>
        <fullName evidence="2">Uncharacterized protein</fullName>
    </submittedName>
</protein>
<name>A0A8S8ZQV0_SORMA</name>
<evidence type="ECO:0000313" key="3">
    <source>
        <dbReference type="Proteomes" id="UP000433876"/>
    </source>
</evidence>
<feature type="region of interest" description="Disordered" evidence="1">
    <location>
        <begin position="1"/>
        <end position="22"/>
    </location>
</feature>
<comment type="caution">
    <text evidence="2">The sequence shown here is derived from an EMBL/GenBank/DDBJ whole genome shotgun (WGS) entry which is preliminary data.</text>
</comment>
<sequence>MGRRGAGTTHKKWDPATGASPDKGVNMQVVFDRVSRLYWLESWWSNPVYGEDSEYRVKATEDICRAEAARLGFSVVVIRAGVHNKRNQHDDAGTVITRNDPRTGRTTHDIVDADWHVTVLMGNDPDNLIIHGHIYLVWDHLVRQQRGVFGLRKLPHGESQGPTAYWSLCYFTGPVRGGYLLPCEFGRVSSELINAVIVPTPRAAYFFDAVLPPFPSFRLLTLFSASSVCLTWPCFVSIASLRGFYKSVALPASTIF</sequence>
<dbReference type="AlphaFoldDB" id="A0A8S8ZQV0"/>
<proteinExistence type="predicted"/>
<evidence type="ECO:0000256" key="1">
    <source>
        <dbReference type="SAM" id="MobiDB-lite"/>
    </source>
</evidence>
<organism evidence="2 3">
    <name type="scientific">Sordaria macrospora</name>
    <dbReference type="NCBI Taxonomy" id="5147"/>
    <lineage>
        <taxon>Eukaryota</taxon>
        <taxon>Fungi</taxon>
        <taxon>Dikarya</taxon>
        <taxon>Ascomycota</taxon>
        <taxon>Pezizomycotina</taxon>
        <taxon>Sordariomycetes</taxon>
        <taxon>Sordariomycetidae</taxon>
        <taxon>Sordariales</taxon>
        <taxon>Sordariaceae</taxon>
        <taxon>Sordaria</taxon>
    </lineage>
</organism>
<evidence type="ECO:0000313" key="2">
    <source>
        <dbReference type="EMBL" id="KAA8631071.1"/>
    </source>
</evidence>
<dbReference type="Proteomes" id="UP000433876">
    <property type="component" value="Unassembled WGS sequence"/>
</dbReference>
<gene>
    <name evidence="2" type="ORF">SMACR_09369</name>
</gene>
<reference evidence="2 3" key="1">
    <citation type="submission" date="2017-07" db="EMBL/GenBank/DDBJ databases">
        <title>Genome sequence of the Sordaria macrospora wild type strain R19027.</title>
        <authorList>
            <person name="Nowrousian M."/>
            <person name="Teichert I."/>
            <person name="Kueck U."/>
        </authorList>
    </citation>
    <scope>NUCLEOTIDE SEQUENCE [LARGE SCALE GENOMIC DNA]</scope>
    <source>
        <strain evidence="2 3">R19027</strain>
        <tissue evidence="2">Mycelium</tissue>
    </source>
</reference>